<reference evidence="2" key="1">
    <citation type="journal article" date="2001" name="Nucleic Acids Res.">
        <title>Rapid evolution of the DNA-binding site in LAGLIDADG homing endonucleases.</title>
        <authorList>
            <person name="Lucas P."/>
            <person name="Otis C."/>
            <person name="Mercier J.P."/>
            <person name="Turmel M."/>
            <person name="Lemieux C."/>
        </authorList>
    </citation>
    <scope>NUCLEOTIDE SEQUENCE</scope>
    <source>
        <strain evidence="2">UTEX 1912</strain>
    </source>
</reference>
<dbReference type="AlphaFoldDB" id="Q3ZJ06"/>
<feature type="domain" description="Homing endonuclease LAGLIDADG" evidence="1">
    <location>
        <begin position="166"/>
        <end position="270"/>
    </location>
</feature>
<keyword evidence="2" id="KW-0378">Hydrolase</keyword>
<organism evidence="2">
    <name type="scientific">Tupiella akineta</name>
    <name type="common">Green alga</name>
    <name type="synonym">Pseudendoclonium akinetum</name>
    <dbReference type="NCBI Taxonomy" id="160070"/>
    <lineage>
        <taxon>Eukaryota</taxon>
        <taxon>Viridiplantae</taxon>
        <taxon>Chlorophyta</taxon>
        <taxon>core chlorophytes</taxon>
        <taxon>Ulvophyceae</taxon>
        <taxon>OUU clade</taxon>
        <taxon>Ulotrichales</taxon>
        <taxon>Tupiellaceae</taxon>
        <taxon>Tupiella</taxon>
    </lineage>
</organism>
<reference evidence="2" key="2">
    <citation type="submission" date="2004-11" db="EMBL/GenBank/DDBJ databases">
        <authorList>
            <person name="Pombert J.-F."/>
            <person name="Otis C."/>
            <person name="Lemieux C."/>
            <person name="Turmel M."/>
        </authorList>
    </citation>
    <scope>NUCLEOTIDE SEQUENCE</scope>
    <source>
        <strain evidence="2">UTEX 1912</strain>
    </source>
</reference>
<keyword evidence="2" id="KW-0540">Nuclease</keyword>
<name>Q3ZJ06_TUPAK</name>
<evidence type="ECO:0000313" key="2">
    <source>
        <dbReference type="EMBL" id="AAV80683.1"/>
    </source>
</evidence>
<keyword evidence="2" id="KW-0255">Endonuclease</keyword>
<dbReference type="GeneID" id="4108777"/>
<dbReference type="EMBL" id="AY835431">
    <property type="protein sequence ID" value="AAV80683.1"/>
    <property type="molecule type" value="Genomic_DNA"/>
</dbReference>
<evidence type="ECO:0000259" key="1">
    <source>
        <dbReference type="Pfam" id="PF00961"/>
    </source>
</evidence>
<dbReference type="PANTHER" id="PTHR36181">
    <property type="entry name" value="INTRON-ENCODED ENDONUCLEASE AI3-RELATED"/>
    <property type="match status" value="1"/>
</dbReference>
<dbReference type="Pfam" id="PF00961">
    <property type="entry name" value="LAGLIDADG_1"/>
    <property type="match status" value="2"/>
</dbReference>
<accession>Q3ZJ06</accession>
<dbReference type="InterPro" id="IPR004860">
    <property type="entry name" value="LAGLIDADG_dom"/>
</dbReference>
<dbReference type="InterPro" id="IPR051289">
    <property type="entry name" value="LAGLIDADG_Endonuclease"/>
</dbReference>
<keyword evidence="2" id="KW-0934">Plastid</keyword>
<gene>
    <name evidence="2" type="primary">orf301</name>
</gene>
<dbReference type="SUPFAM" id="SSF55608">
    <property type="entry name" value="Homing endonucleases"/>
    <property type="match status" value="2"/>
</dbReference>
<dbReference type="GO" id="GO:0005739">
    <property type="term" value="C:mitochondrion"/>
    <property type="evidence" value="ECO:0007669"/>
    <property type="project" value="UniProtKB-ARBA"/>
</dbReference>
<dbReference type="Gene3D" id="3.10.28.10">
    <property type="entry name" value="Homing endonucleases"/>
    <property type="match status" value="2"/>
</dbReference>
<sequence length="301" mass="35301">MNNYLGSSETLREIILTQFHFKEYIEKGTPQHKPLTNTVFLEWFIGFFEAEGSFLVWPNGRSGNRFGIDITQKDPGLIYKIRTRLGFGKVVDCTKKGNLPSSTLRFYVNKRIDLERLILLFNGNLITEKKRNQFANWIHLINLQYGTTYYVLPIKQKFFFLNNAWLSGFLEGDGGFWVSDKNILRLKDGNTSLQLRMKFYITQKEELKFLQEMAVLFKITSKIGTLTNGSSDVFYNRLETSKLESHFLVLKYLEQYPFLGKRAIQLRRWSRLVKYRSQPYALTPKGLLKFIRLIKQTKPAD</sequence>
<dbReference type="RefSeq" id="YP_636261.1">
    <property type="nucleotide sequence ID" value="NC_008114.1"/>
</dbReference>
<feature type="domain" description="Homing endonuclease LAGLIDADG" evidence="1">
    <location>
        <begin position="45"/>
        <end position="139"/>
    </location>
</feature>
<protein>
    <submittedName>
        <fullName evidence="2">Putative site-specific DNA endonuclease</fullName>
    </submittedName>
</protein>
<geneLocation type="chloroplast" evidence="2"/>
<keyword evidence="2" id="KW-0150">Chloroplast</keyword>
<dbReference type="InterPro" id="IPR027434">
    <property type="entry name" value="Homing_endonucl"/>
</dbReference>
<dbReference type="GO" id="GO:0004519">
    <property type="term" value="F:endonuclease activity"/>
    <property type="evidence" value="ECO:0007669"/>
    <property type="project" value="UniProtKB-KW"/>
</dbReference>
<proteinExistence type="predicted"/>
<dbReference type="PANTHER" id="PTHR36181:SF2">
    <property type="entry name" value="INTRON-ENCODED ENDONUCLEASE AI3-RELATED"/>
    <property type="match status" value="1"/>
</dbReference>
<reference evidence="2" key="3">
    <citation type="journal article" date="2005" name="Mol. Biol. Evol.">
        <title>The chloroplast genome sequence of the green alga Pseudendoclonium akinetum (Ulvophyceae) reveals unusual structural features and new insights into the branching order of chlorophyte lineages.</title>
        <authorList>
            <person name="Pombert J.F."/>
            <person name="Otis C."/>
            <person name="Lemieux C."/>
            <person name="Turmel M."/>
        </authorList>
    </citation>
    <scope>NUCLEOTIDE SEQUENCE</scope>
    <source>
        <strain evidence="2">UTEX 1912</strain>
    </source>
</reference>
<reference evidence="2" key="4">
    <citation type="journal article" date="2006" name="BMC Biol.">
        <title>The complete chloroplast DNA sequence of the green alga Oltmannsiellopsis viridis reveals a distinctive quadripartite architecture in the chloroplast genome of early diverging ulvophytes.</title>
        <authorList>
            <person name="Pombert J.F."/>
            <person name="Lemieux C."/>
            <person name="Turmel M."/>
        </authorList>
    </citation>
    <scope>NUCLEOTIDE SEQUENCE</scope>
    <source>
        <strain evidence="2">UTEX 1912</strain>
    </source>
</reference>